<dbReference type="SUPFAM" id="SSF47336">
    <property type="entry name" value="ACP-like"/>
    <property type="match status" value="1"/>
</dbReference>
<evidence type="ECO:0000256" key="16">
    <source>
        <dbReference type="ARBA" id="ARBA00048414"/>
    </source>
</evidence>
<dbReference type="CDD" id="cd05235">
    <property type="entry name" value="SDR_e1"/>
    <property type="match status" value="1"/>
</dbReference>
<dbReference type="FunFam" id="3.30.300.30:FF:000010">
    <property type="entry name" value="Enterobactin synthetase component F"/>
    <property type="match status" value="1"/>
</dbReference>
<dbReference type="InterPro" id="IPR001242">
    <property type="entry name" value="Condensation_dom"/>
</dbReference>
<evidence type="ECO:0000256" key="10">
    <source>
        <dbReference type="ARBA" id="ARBA00022857"/>
    </source>
</evidence>
<dbReference type="Gene3D" id="1.10.1200.10">
    <property type="entry name" value="ACP-like"/>
    <property type="match status" value="1"/>
</dbReference>
<keyword evidence="10" id="KW-0521">NADP</keyword>
<dbReference type="Pfam" id="PF00668">
    <property type="entry name" value="Condensation"/>
    <property type="match status" value="1"/>
</dbReference>
<keyword evidence="12" id="KW-0457">Lysine biosynthesis</keyword>
<dbReference type="PANTHER" id="PTHR44845:SF1">
    <property type="entry name" value="L-2-AMINOADIPATE REDUCTASE"/>
    <property type="match status" value="1"/>
</dbReference>
<dbReference type="InterPro" id="IPR009081">
    <property type="entry name" value="PP-bd_ACP"/>
</dbReference>
<evidence type="ECO:0000256" key="5">
    <source>
        <dbReference type="ARBA" id="ARBA00012913"/>
    </source>
</evidence>
<evidence type="ECO:0000256" key="6">
    <source>
        <dbReference type="ARBA" id="ARBA00013073"/>
    </source>
</evidence>
<dbReference type="InterPro" id="IPR006162">
    <property type="entry name" value="Ppantetheine_attach_site"/>
</dbReference>
<dbReference type="Gene3D" id="3.30.559.30">
    <property type="entry name" value="Nonribosomal peptide synthetase, condensation domain"/>
    <property type="match status" value="1"/>
</dbReference>
<dbReference type="InterPro" id="IPR010080">
    <property type="entry name" value="Thioester_reductase-like_dom"/>
</dbReference>
<comment type="pathway">
    <text evidence="3">Amino-acid biosynthesis; L-lysine biosynthesis via AAA pathway; L-lysine from L-alpha-aminoadipate (fungal route): step 1/3.</text>
</comment>
<dbReference type="InterPro" id="IPR020806">
    <property type="entry name" value="PKS_PP-bd"/>
</dbReference>
<dbReference type="RefSeq" id="XP_016607732.1">
    <property type="nucleotide sequence ID" value="XM_016753307.1"/>
</dbReference>
<evidence type="ECO:0000256" key="13">
    <source>
        <dbReference type="ARBA" id="ARBA00031335"/>
    </source>
</evidence>
<dbReference type="FunCoup" id="A0A0L0HF16">
    <property type="interactions" value="87"/>
</dbReference>
<evidence type="ECO:0000256" key="9">
    <source>
        <dbReference type="ARBA" id="ARBA00022605"/>
    </source>
</evidence>
<dbReference type="NCBIfam" id="TIGR01746">
    <property type="entry name" value="Thioester-redct"/>
    <property type="match status" value="1"/>
</dbReference>
<dbReference type="InterPro" id="IPR045851">
    <property type="entry name" value="AMP-bd_C_sf"/>
</dbReference>
<evidence type="ECO:0000256" key="11">
    <source>
        <dbReference type="ARBA" id="ARBA00023002"/>
    </source>
</evidence>
<dbReference type="InterPro" id="IPR013120">
    <property type="entry name" value="FAR_NAD-bd"/>
</dbReference>
<dbReference type="PANTHER" id="PTHR44845">
    <property type="entry name" value="CARRIER DOMAIN-CONTAINING PROTEIN"/>
    <property type="match status" value="1"/>
</dbReference>
<dbReference type="UniPathway" id="UPA00033">
    <property type="reaction ID" value="UER00032"/>
</dbReference>
<evidence type="ECO:0000256" key="18">
    <source>
        <dbReference type="SAM" id="MobiDB-lite"/>
    </source>
</evidence>
<sequence>MGATLPDEPVSPTLISRWKERLSSLTELVLPTDYPRPIPHRIVEAEQVLQVPEAISLAILKLSLNIKPNYGAVSEEHAAHGSSSTISPFTILLAAFSILLHKYTGEEDITVGSSSRSSNPLVLRFPLTDNDTIATAVQTVLKAEEDALADEIPFAALLNDLLAPSSVRPESGQQQSLFKVRFFNLTDTTPDTLSSTTTSSTCDITIFISQAPTLRRLLPIEIRVVYNTVLFSNSRITDMLDQLQLVLQSAAEDPQATIGRISLLTARSRTLLPDPTADLEWDRFEGAITDIFARNAKSHPDRTCVVESREAQGSTFGDLREFSFKQINEASNVLAHHLIANGIEREDVVVLYSYRGVDLVVAVMGVLKAGAIFSVIDPAYPPSRQNIYLSVAKPRGLVILRKAGELHEDVRGYIKDNLDIKCEVPALEILDDGLLVGGSSTGTDVLAPHQNNASIEPAVVLGPDSGCTLSFTSGSTGIPKGVKGRHFSLTHFYPWMRHEFGLTEHERFTMLSGIAHDPIQRDIFTPLFLGAQLRIPTAEDIGTPGRLAEWMAHHGITVTHLTPAMGQLLSANATHPIPTLRNAFFVGDVLTKRDVLRLQYLAPNTHVINMYGTTETQRAVSYLDIPPTSLNPGFLSEQKDIMPAGKGMKNVQLLVVNNSGLLCGIGEVGEIYVRSGGLAEGYLDLEASAQKFVPNPFNPSGPEPDRNLPYYKGPRDRMYRSGDLGRYRPDGSVECTGRADDQVKIRGFRIELKEIDTHLSQHSNVRENVTLVRRDKDEEKTLVSYIVPLDADVDVAAFIKDVREYLKTKLPGYAVPKVIFPLKRMPLTPNGKVDKNALPFPDTALTAAAPATGEDNILTPIQLGIRDIWSNVLGRPSTSIPIDDNFFDLGGHSILATRLVFEVRKTLAVEVPLSIVYREPTVRGMAKEVDFIRGGDLRMIGNESGKTERGAGEQVAVEEEEEVDYAADLDALDDPAISATGLPQFDFPIKEGLPVGRPVFFLTGATGFLGAFILGALLRRFPNSRVIALVRAKTPQDALARIRDNGERHLVWEDQWLTADRVEAICGDLALSRLGVSEEQWEYLSTDVDVIVHNGALVHWVYPYHKLRAPNVLGTLESLRLATRHHLKPLHFVSSTAVLDTEHYMRKLELGEKGKVLETDDLEGSRKGLRSGYGQTKWVSEKLIMIARERGVPATIIRPGYIVGDSTTGVGNTDDFLWRLVKGCIQLGKVPRIANLVNMCPVDYVAGAIAEVASTPTSLALGVFHMHNSDRFKYDDMFGHLVRKGYTLVPVDYIHWRTALMDLTLSTADNALYPLLHFVLDDLPTSTKSAELDDSHVKQVLEERPGGVVCKSMNELMGLYLGYFVEIGFLEKPPIGGEPMMRLDAWQGLKGSVGRTRG</sequence>
<evidence type="ECO:0000256" key="12">
    <source>
        <dbReference type="ARBA" id="ARBA00023154"/>
    </source>
</evidence>
<keyword evidence="7" id="KW-0596">Phosphopantetheine</keyword>
<comment type="function">
    <text evidence="2">Catalyzes the activation of alpha-aminoadipate by ATP-dependent adenylation and the reduction of activated alpha-aminoadipate by NADPH. The activated alpha-aminoadipate is bound to the phosphopantheinyl group of the enzyme itself before it is reduced to (S)-2-amino-6-oxohexanoate.</text>
</comment>
<dbReference type="PROSITE" id="PS50075">
    <property type="entry name" value="CARRIER"/>
    <property type="match status" value="1"/>
</dbReference>
<dbReference type="InterPro" id="IPR036736">
    <property type="entry name" value="ACP-like_sf"/>
</dbReference>
<dbReference type="Pfam" id="PF07993">
    <property type="entry name" value="NAD_binding_4"/>
    <property type="match status" value="1"/>
</dbReference>
<dbReference type="eggNOG" id="KOG1178">
    <property type="taxonomic scope" value="Eukaryota"/>
</dbReference>
<dbReference type="GO" id="GO:0004043">
    <property type="term" value="F:L-aminoadipate-semialdehyde dehydrogenase [NAD(P)+] activity"/>
    <property type="evidence" value="ECO:0007669"/>
    <property type="project" value="UniProtKB-EC"/>
</dbReference>
<dbReference type="InterPro" id="IPR000873">
    <property type="entry name" value="AMP-dep_synth/lig_dom"/>
</dbReference>
<dbReference type="EMBL" id="KQ257457">
    <property type="protein sequence ID" value="KNC99692.1"/>
    <property type="molecule type" value="Genomic_DNA"/>
</dbReference>
<dbReference type="NCBIfam" id="TIGR03443">
    <property type="entry name" value="alpha_am_amid"/>
    <property type="match status" value="1"/>
</dbReference>
<evidence type="ECO:0000313" key="20">
    <source>
        <dbReference type="EMBL" id="KNC99692.1"/>
    </source>
</evidence>
<dbReference type="GeneID" id="27688483"/>
<dbReference type="EC" id="1.2.1.31" evidence="6"/>
<dbReference type="VEuPathDB" id="FungiDB:SPPG_05072"/>
<dbReference type="InterPro" id="IPR020845">
    <property type="entry name" value="AMP-binding_CS"/>
</dbReference>
<comment type="catalytic activity">
    <reaction evidence="16">
        <text>(S)-2-amino-6-oxohexanoate + NAD(+) + H2O = L-2-aminoadipate + NADH + 2 H(+)</text>
        <dbReference type="Rhea" id="RHEA:12308"/>
        <dbReference type="ChEBI" id="CHEBI:15377"/>
        <dbReference type="ChEBI" id="CHEBI:15378"/>
        <dbReference type="ChEBI" id="CHEBI:57540"/>
        <dbReference type="ChEBI" id="CHEBI:57945"/>
        <dbReference type="ChEBI" id="CHEBI:58321"/>
        <dbReference type="ChEBI" id="CHEBI:58672"/>
        <dbReference type="EC" id="1.2.1.31"/>
    </reaction>
</comment>
<evidence type="ECO:0000256" key="8">
    <source>
        <dbReference type="ARBA" id="ARBA00022553"/>
    </source>
</evidence>
<dbReference type="GO" id="GO:0044550">
    <property type="term" value="P:secondary metabolite biosynthetic process"/>
    <property type="evidence" value="ECO:0007669"/>
    <property type="project" value="UniProtKB-ARBA"/>
</dbReference>
<dbReference type="PROSITE" id="PS00012">
    <property type="entry name" value="PHOSPHOPANTETHEINE"/>
    <property type="match status" value="1"/>
</dbReference>
<dbReference type="Pfam" id="PF00550">
    <property type="entry name" value="PP-binding"/>
    <property type="match status" value="1"/>
</dbReference>
<feature type="domain" description="Carrier" evidence="19">
    <location>
        <begin position="856"/>
        <end position="933"/>
    </location>
</feature>
<keyword evidence="11" id="KW-0560">Oxidoreductase</keyword>
<evidence type="ECO:0000256" key="15">
    <source>
        <dbReference type="ARBA" id="ARBA00048260"/>
    </source>
</evidence>
<comment type="catalytic activity">
    <reaction evidence="17">
        <text>(S)-2-amino-6-oxohexanoate + NADP(+) + H2O = L-2-aminoadipate + NADPH + 2 H(+)</text>
        <dbReference type="Rhea" id="RHEA:12304"/>
        <dbReference type="ChEBI" id="CHEBI:15377"/>
        <dbReference type="ChEBI" id="CHEBI:15378"/>
        <dbReference type="ChEBI" id="CHEBI:57783"/>
        <dbReference type="ChEBI" id="CHEBI:58321"/>
        <dbReference type="ChEBI" id="CHEBI:58349"/>
        <dbReference type="ChEBI" id="CHEBI:58672"/>
        <dbReference type="EC" id="1.2.1.31"/>
    </reaction>
</comment>
<dbReference type="InterPro" id="IPR042099">
    <property type="entry name" value="ANL_N_sf"/>
</dbReference>
<accession>A0A0L0HF16</accession>
<keyword evidence="8" id="KW-0597">Phosphoprotein</keyword>
<dbReference type="SUPFAM" id="SSF51735">
    <property type="entry name" value="NAD(P)-binding Rossmann-fold domains"/>
    <property type="match status" value="1"/>
</dbReference>
<dbReference type="InterPro" id="IPR036291">
    <property type="entry name" value="NAD(P)-bd_dom_sf"/>
</dbReference>
<organism evidence="20 21">
    <name type="scientific">Spizellomyces punctatus (strain DAOM BR117)</name>
    <dbReference type="NCBI Taxonomy" id="645134"/>
    <lineage>
        <taxon>Eukaryota</taxon>
        <taxon>Fungi</taxon>
        <taxon>Fungi incertae sedis</taxon>
        <taxon>Chytridiomycota</taxon>
        <taxon>Chytridiomycota incertae sedis</taxon>
        <taxon>Chytridiomycetes</taxon>
        <taxon>Spizellomycetales</taxon>
        <taxon>Spizellomycetaceae</taxon>
        <taxon>Spizellomyces</taxon>
    </lineage>
</organism>
<dbReference type="InterPro" id="IPR014397">
    <property type="entry name" value="Lys2"/>
</dbReference>
<evidence type="ECO:0000256" key="3">
    <source>
        <dbReference type="ARBA" id="ARBA00004827"/>
    </source>
</evidence>
<dbReference type="SMART" id="SM00823">
    <property type="entry name" value="PKS_PP"/>
    <property type="match status" value="1"/>
</dbReference>
<keyword evidence="9" id="KW-0028">Amino-acid biosynthesis</keyword>
<evidence type="ECO:0000256" key="1">
    <source>
        <dbReference type="ARBA" id="ARBA00001957"/>
    </source>
</evidence>
<dbReference type="Gene3D" id="3.40.50.12780">
    <property type="entry name" value="N-terminal domain of ligase-like"/>
    <property type="match status" value="1"/>
</dbReference>
<dbReference type="GO" id="GO:0019878">
    <property type="term" value="P:lysine biosynthetic process via aminoadipic acid"/>
    <property type="evidence" value="ECO:0007669"/>
    <property type="project" value="UniProtKB-UniPathway"/>
</dbReference>
<evidence type="ECO:0000256" key="4">
    <source>
        <dbReference type="ARBA" id="ARBA00006432"/>
    </source>
</evidence>
<dbReference type="EC" id="1.2.1.95" evidence="5"/>
<gene>
    <name evidence="20" type="ORF">SPPG_05072</name>
</gene>
<proteinExistence type="inferred from homology"/>
<dbReference type="Proteomes" id="UP000053201">
    <property type="component" value="Unassembled WGS sequence"/>
</dbReference>
<name>A0A0L0HF16_SPIPD</name>
<dbReference type="NCBIfam" id="TIGR01733">
    <property type="entry name" value="AA-adenyl-dom"/>
    <property type="match status" value="1"/>
</dbReference>
<dbReference type="Gene3D" id="3.40.50.720">
    <property type="entry name" value="NAD(P)-binding Rossmann-like Domain"/>
    <property type="match status" value="1"/>
</dbReference>
<evidence type="ECO:0000256" key="14">
    <source>
        <dbReference type="ARBA" id="ARBA00032195"/>
    </source>
</evidence>
<dbReference type="InParanoid" id="A0A0L0HF16"/>
<evidence type="ECO:0000313" key="21">
    <source>
        <dbReference type="Proteomes" id="UP000053201"/>
    </source>
</evidence>
<dbReference type="SUPFAM" id="SSF52777">
    <property type="entry name" value="CoA-dependent acyltransferases"/>
    <property type="match status" value="1"/>
</dbReference>
<evidence type="ECO:0000256" key="2">
    <source>
        <dbReference type="ARBA" id="ARBA00003499"/>
    </source>
</evidence>
<dbReference type="InterPro" id="IPR010071">
    <property type="entry name" value="AA_adenyl_dom"/>
</dbReference>
<dbReference type="Pfam" id="PF00501">
    <property type="entry name" value="AMP-binding"/>
    <property type="match status" value="1"/>
</dbReference>
<comment type="similarity">
    <text evidence="4">Belongs to the ATP-dependent AMP-binding enzyme family.</text>
</comment>
<dbReference type="STRING" id="645134.A0A0L0HF16"/>
<comment type="catalytic activity">
    <reaction evidence="15">
        <text>(S)-2-amino-6-oxohexanoate + AMP + diphosphate + NADP(+) = L-2-aminoadipate + ATP + NADPH + H(+)</text>
        <dbReference type="Rhea" id="RHEA:46936"/>
        <dbReference type="ChEBI" id="CHEBI:15378"/>
        <dbReference type="ChEBI" id="CHEBI:30616"/>
        <dbReference type="ChEBI" id="CHEBI:33019"/>
        <dbReference type="ChEBI" id="CHEBI:57783"/>
        <dbReference type="ChEBI" id="CHEBI:58321"/>
        <dbReference type="ChEBI" id="CHEBI:58349"/>
        <dbReference type="ChEBI" id="CHEBI:58672"/>
        <dbReference type="ChEBI" id="CHEBI:456215"/>
        <dbReference type="EC" id="1.2.1.95"/>
    </reaction>
</comment>
<evidence type="ECO:0000256" key="7">
    <source>
        <dbReference type="ARBA" id="ARBA00022450"/>
    </source>
</evidence>
<comment type="cofactor">
    <cofactor evidence="1">
        <name>pantetheine 4'-phosphate</name>
        <dbReference type="ChEBI" id="CHEBI:47942"/>
    </cofactor>
</comment>
<dbReference type="GO" id="GO:0031177">
    <property type="term" value="F:phosphopantetheine binding"/>
    <property type="evidence" value="ECO:0007669"/>
    <property type="project" value="InterPro"/>
</dbReference>
<dbReference type="OrthoDB" id="329835at2759"/>
<dbReference type="Gene3D" id="3.30.300.30">
    <property type="match status" value="1"/>
</dbReference>
<protein>
    <recommendedName>
        <fullName evidence="14">Alpha-aminoadipate reductase</fullName>
        <ecNumber evidence="6">1.2.1.31</ecNumber>
        <ecNumber evidence="5">1.2.1.95</ecNumber>
    </recommendedName>
    <alternativeName>
        <fullName evidence="13">L-aminoadipate-semialdehyde dehydrogenase</fullName>
    </alternativeName>
</protein>
<feature type="region of interest" description="Disordered" evidence="18">
    <location>
        <begin position="694"/>
        <end position="714"/>
    </location>
</feature>
<dbReference type="OMA" id="ENDKFTM"/>
<evidence type="ECO:0000259" key="19">
    <source>
        <dbReference type="PROSITE" id="PS50075"/>
    </source>
</evidence>
<reference evidence="20 21" key="1">
    <citation type="submission" date="2009-08" db="EMBL/GenBank/DDBJ databases">
        <title>The Genome Sequence of Spizellomyces punctatus strain DAOM BR117.</title>
        <authorList>
            <consortium name="The Broad Institute Genome Sequencing Platform"/>
            <person name="Russ C."/>
            <person name="Cuomo C."/>
            <person name="Shea T."/>
            <person name="Young S.K."/>
            <person name="Zeng Q."/>
            <person name="Koehrsen M."/>
            <person name="Haas B."/>
            <person name="Borodovsky M."/>
            <person name="Guigo R."/>
            <person name="Alvarado L."/>
            <person name="Berlin A."/>
            <person name="Bochicchio J."/>
            <person name="Borenstein D."/>
            <person name="Chapman S."/>
            <person name="Chen Z."/>
            <person name="Engels R."/>
            <person name="Freedman E."/>
            <person name="Gellesch M."/>
            <person name="Goldberg J."/>
            <person name="Griggs A."/>
            <person name="Gujja S."/>
            <person name="Heiman D."/>
            <person name="Hepburn T."/>
            <person name="Howarth C."/>
            <person name="Jen D."/>
            <person name="Larson L."/>
            <person name="Lewis B."/>
            <person name="Mehta T."/>
            <person name="Park D."/>
            <person name="Pearson M."/>
            <person name="Roberts A."/>
            <person name="Saif S."/>
            <person name="Shenoy N."/>
            <person name="Sisk P."/>
            <person name="Stolte C."/>
            <person name="Sykes S."/>
            <person name="Thomson T."/>
            <person name="Walk T."/>
            <person name="White J."/>
            <person name="Yandava C."/>
            <person name="Burger G."/>
            <person name="Gray M.W."/>
            <person name="Holland P.W.H."/>
            <person name="King N."/>
            <person name="Lang F.B.F."/>
            <person name="Roger A.J."/>
            <person name="Ruiz-Trillo I."/>
            <person name="Lander E."/>
            <person name="Nusbaum C."/>
        </authorList>
    </citation>
    <scope>NUCLEOTIDE SEQUENCE [LARGE SCALE GENOMIC DNA]</scope>
    <source>
        <strain evidence="20 21">DAOM BR117</strain>
    </source>
</reference>
<keyword evidence="21" id="KW-1185">Reference proteome</keyword>
<dbReference type="Pfam" id="PF13193">
    <property type="entry name" value="AMP-binding_C"/>
    <property type="match status" value="1"/>
</dbReference>
<dbReference type="SUPFAM" id="SSF56801">
    <property type="entry name" value="Acetyl-CoA synthetase-like"/>
    <property type="match status" value="1"/>
</dbReference>
<evidence type="ECO:0000256" key="17">
    <source>
        <dbReference type="ARBA" id="ARBA00049537"/>
    </source>
</evidence>
<dbReference type="PIRSF" id="PIRSF001617">
    <property type="entry name" value="Alpha-AR"/>
    <property type="match status" value="1"/>
</dbReference>
<dbReference type="InterPro" id="IPR025110">
    <property type="entry name" value="AMP-bd_C"/>
</dbReference>
<dbReference type="PROSITE" id="PS00455">
    <property type="entry name" value="AMP_BINDING"/>
    <property type="match status" value="1"/>
</dbReference>